<dbReference type="STRING" id="81972.D7LY92"/>
<dbReference type="HOGENOM" id="CLU_889505_0_0_1"/>
<feature type="compositionally biased region" description="Basic and acidic residues" evidence="1">
    <location>
        <begin position="183"/>
        <end position="196"/>
    </location>
</feature>
<proteinExistence type="predicted"/>
<gene>
    <name evidence="3" type="ORF">ARALYDRAFT_660355</name>
</gene>
<dbReference type="Pfam" id="PF05764">
    <property type="entry name" value="YL1"/>
    <property type="match status" value="1"/>
</dbReference>
<name>D7LY92_ARALL</name>
<feature type="domain" description="Vps72/YL1 N-terminal" evidence="2">
    <location>
        <begin position="139"/>
        <end position="281"/>
    </location>
</feature>
<feature type="compositionally biased region" description="Acidic residues" evidence="1">
    <location>
        <begin position="139"/>
        <end position="182"/>
    </location>
</feature>
<protein>
    <submittedName>
        <fullName evidence="3">Predicted protein</fullName>
    </submittedName>
</protein>
<reference evidence="4" key="1">
    <citation type="journal article" date="2011" name="Nat. Genet.">
        <title>The Arabidopsis lyrata genome sequence and the basis of rapid genome size change.</title>
        <authorList>
            <person name="Hu T.T."/>
            <person name="Pattyn P."/>
            <person name="Bakker E.G."/>
            <person name="Cao J."/>
            <person name="Cheng J.-F."/>
            <person name="Clark R.M."/>
            <person name="Fahlgren N."/>
            <person name="Fawcett J.A."/>
            <person name="Grimwood J."/>
            <person name="Gundlach H."/>
            <person name="Haberer G."/>
            <person name="Hollister J.D."/>
            <person name="Ossowski S."/>
            <person name="Ottilar R.P."/>
            <person name="Salamov A.A."/>
            <person name="Schneeberger K."/>
            <person name="Spannagl M."/>
            <person name="Wang X."/>
            <person name="Yang L."/>
            <person name="Nasrallah M.E."/>
            <person name="Bergelson J."/>
            <person name="Carrington J.C."/>
            <person name="Gaut B.S."/>
            <person name="Schmutz J."/>
            <person name="Mayer K.F.X."/>
            <person name="Van de Peer Y."/>
            <person name="Grigoriev I.V."/>
            <person name="Nordborg M."/>
            <person name="Weigel D."/>
            <person name="Guo Y.-L."/>
        </authorList>
    </citation>
    <scope>NUCLEOTIDE SEQUENCE [LARGE SCALE GENOMIC DNA]</scope>
    <source>
        <strain evidence="4">cv. MN47</strain>
    </source>
</reference>
<feature type="compositionally biased region" description="Basic and acidic residues" evidence="1">
    <location>
        <begin position="210"/>
        <end position="222"/>
    </location>
</feature>
<dbReference type="EMBL" id="GL348718">
    <property type="protein sequence ID" value="EFH49444.1"/>
    <property type="molecule type" value="Genomic_DNA"/>
</dbReference>
<sequence length="313" mass="34760">MFMIHAKNSSKSRHKRPRIVLSLTNLNVLCLTKCVEVRNGPAHHIYPGEGRPLITRDDQPYVHFISQVALGENQNNGTEPIQLYLIVGSAKRLIGTLSHERFPQLATAIVLERHFSLSHTWKNGSVFFSDDVIDVDGHDDYDDCDFEDSGEEEEEKLTAEPDSEEDDEDDSSDDEVDDSSEEETPKKPEASKKRSAEANSSKNPAPNKKAKFETPQKTDSKKPHVHVATPHPSKQAGKNSGGSSIGETSKQQQTPKSAGAFGCKSCTRTFTSEMGLQSHTKGQTQCSCLKRRRSSLMTTLYNIYSRTLMSFGT</sequence>
<evidence type="ECO:0000313" key="3">
    <source>
        <dbReference type="EMBL" id="EFH49444.1"/>
    </source>
</evidence>
<organism evidence="4">
    <name type="scientific">Arabidopsis lyrata subsp. lyrata</name>
    <name type="common">Lyre-leaved rock-cress</name>
    <dbReference type="NCBI Taxonomy" id="81972"/>
    <lineage>
        <taxon>Eukaryota</taxon>
        <taxon>Viridiplantae</taxon>
        <taxon>Streptophyta</taxon>
        <taxon>Embryophyta</taxon>
        <taxon>Tracheophyta</taxon>
        <taxon>Spermatophyta</taxon>
        <taxon>Magnoliopsida</taxon>
        <taxon>eudicotyledons</taxon>
        <taxon>Gunneridae</taxon>
        <taxon>Pentapetalae</taxon>
        <taxon>rosids</taxon>
        <taxon>malvids</taxon>
        <taxon>Brassicales</taxon>
        <taxon>Brassicaceae</taxon>
        <taxon>Camelineae</taxon>
        <taxon>Arabidopsis</taxon>
    </lineage>
</organism>
<dbReference type="eggNOG" id="ENOG502QVH6">
    <property type="taxonomic scope" value="Eukaryota"/>
</dbReference>
<dbReference type="AlphaFoldDB" id="D7LY92"/>
<evidence type="ECO:0000313" key="4">
    <source>
        <dbReference type="Proteomes" id="UP000008694"/>
    </source>
</evidence>
<evidence type="ECO:0000259" key="2">
    <source>
        <dbReference type="Pfam" id="PF05764"/>
    </source>
</evidence>
<feature type="compositionally biased region" description="Polar residues" evidence="1">
    <location>
        <begin position="245"/>
        <end position="256"/>
    </location>
</feature>
<evidence type="ECO:0000256" key="1">
    <source>
        <dbReference type="SAM" id="MobiDB-lite"/>
    </source>
</evidence>
<accession>D7LY92</accession>
<keyword evidence="4" id="KW-1185">Reference proteome</keyword>
<dbReference type="Proteomes" id="UP000008694">
    <property type="component" value="Unassembled WGS sequence"/>
</dbReference>
<dbReference type="Gramene" id="Al_scaffold_0006_420">
    <property type="protein sequence ID" value="Al_scaffold_0006_420"/>
    <property type="gene ID" value="Al_scaffold_0006_420"/>
</dbReference>
<dbReference type="InterPro" id="IPR046757">
    <property type="entry name" value="YL1_N"/>
</dbReference>
<feature type="region of interest" description="Disordered" evidence="1">
    <location>
        <begin position="139"/>
        <end position="261"/>
    </location>
</feature>